<protein>
    <recommendedName>
        <fullName evidence="3">Translation initiation factor IF-2</fullName>
    </recommendedName>
</protein>
<dbReference type="Proteomes" id="UP001597353">
    <property type="component" value="Unassembled WGS sequence"/>
</dbReference>
<proteinExistence type="predicted"/>
<organism evidence="1 2">
    <name type="scientific">Halodurantibacterium flavum</name>
    <dbReference type="NCBI Taxonomy" id="1382802"/>
    <lineage>
        <taxon>Bacteria</taxon>
        <taxon>Pseudomonadati</taxon>
        <taxon>Pseudomonadota</taxon>
        <taxon>Alphaproteobacteria</taxon>
        <taxon>Rhodobacterales</taxon>
        <taxon>Paracoccaceae</taxon>
        <taxon>Halodurantibacterium</taxon>
    </lineage>
</organism>
<accession>A0ABW4S7V1</accession>
<dbReference type="EMBL" id="JBHUGH010000012">
    <property type="protein sequence ID" value="MFD1913577.1"/>
    <property type="molecule type" value="Genomic_DNA"/>
</dbReference>
<sequence length="46" mass="4922">MIRTINIGSYISVQGMFLRQLPDGKVAVRVGDKTFVGTPVGNDQAA</sequence>
<keyword evidence="2" id="KW-1185">Reference proteome</keyword>
<comment type="caution">
    <text evidence="1">The sequence shown here is derived from an EMBL/GenBank/DDBJ whole genome shotgun (WGS) entry which is preliminary data.</text>
</comment>
<gene>
    <name evidence="1" type="ORF">ACFSGJ_15295</name>
</gene>
<name>A0ABW4S7V1_9RHOB</name>
<evidence type="ECO:0008006" key="3">
    <source>
        <dbReference type="Google" id="ProtNLM"/>
    </source>
</evidence>
<reference evidence="2" key="1">
    <citation type="journal article" date="2019" name="Int. J. Syst. Evol. Microbiol.">
        <title>The Global Catalogue of Microorganisms (GCM) 10K type strain sequencing project: providing services to taxonomists for standard genome sequencing and annotation.</title>
        <authorList>
            <consortium name="The Broad Institute Genomics Platform"/>
            <consortium name="The Broad Institute Genome Sequencing Center for Infectious Disease"/>
            <person name="Wu L."/>
            <person name="Ma J."/>
        </authorList>
    </citation>
    <scope>NUCLEOTIDE SEQUENCE [LARGE SCALE GENOMIC DNA]</scope>
    <source>
        <strain evidence="2">CGMCC 4.7242</strain>
    </source>
</reference>
<evidence type="ECO:0000313" key="2">
    <source>
        <dbReference type="Proteomes" id="UP001597353"/>
    </source>
</evidence>
<dbReference type="RefSeq" id="WP_390263661.1">
    <property type="nucleotide sequence ID" value="NZ_JBHUGH010000012.1"/>
</dbReference>
<evidence type="ECO:0000313" key="1">
    <source>
        <dbReference type="EMBL" id="MFD1913577.1"/>
    </source>
</evidence>